<sequence>NITAQSLRRKCEKTKNRHDLGRMNIEYTHCNQEKIILPLLNDPPLLLRHFFESSDEDAREFYINIRQYNAAHAFISLGVMIDQTVLQRNGSYVFCVNGELCHLSSPLISIHNNIPAYAQLYIYNAAFAYLIRMN</sequence>
<accession>A0ACA9SEN6</accession>
<proteinExistence type="predicted"/>
<evidence type="ECO:0000313" key="2">
    <source>
        <dbReference type="Proteomes" id="UP000789920"/>
    </source>
</evidence>
<keyword evidence="2" id="KW-1185">Reference proteome</keyword>
<dbReference type="EMBL" id="CAJVQC010117649">
    <property type="protein sequence ID" value="CAG8837427.1"/>
    <property type="molecule type" value="Genomic_DNA"/>
</dbReference>
<organism evidence="1 2">
    <name type="scientific">Racocetra persica</name>
    <dbReference type="NCBI Taxonomy" id="160502"/>
    <lineage>
        <taxon>Eukaryota</taxon>
        <taxon>Fungi</taxon>
        <taxon>Fungi incertae sedis</taxon>
        <taxon>Mucoromycota</taxon>
        <taxon>Glomeromycotina</taxon>
        <taxon>Glomeromycetes</taxon>
        <taxon>Diversisporales</taxon>
        <taxon>Gigasporaceae</taxon>
        <taxon>Racocetra</taxon>
    </lineage>
</organism>
<name>A0ACA9SEN6_9GLOM</name>
<dbReference type="Proteomes" id="UP000789920">
    <property type="component" value="Unassembled WGS sequence"/>
</dbReference>
<evidence type="ECO:0000313" key="1">
    <source>
        <dbReference type="EMBL" id="CAG8837427.1"/>
    </source>
</evidence>
<feature type="non-terminal residue" evidence="1">
    <location>
        <position position="1"/>
    </location>
</feature>
<gene>
    <name evidence="1" type="ORF">RPERSI_LOCUS30300</name>
</gene>
<feature type="non-terminal residue" evidence="1">
    <location>
        <position position="134"/>
    </location>
</feature>
<comment type="caution">
    <text evidence="1">The sequence shown here is derived from an EMBL/GenBank/DDBJ whole genome shotgun (WGS) entry which is preliminary data.</text>
</comment>
<protein>
    <submittedName>
        <fullName evidence="1">3164_t:CDS:1</fullName>
    </submittedName>
</protein>
<reference evidence="1" key="1">
    <citation type="submission" date="2021-06" db="EMBL/GenBank/DDBJ databases">
        <authorList>
            <person name="Kallberg Y."/>
            <person name="Tangrot J."/>
            <person name="Rosling A."/>
        </authorList>
    </citation>
    <scope>NUCLEOTIDE SEQUENCE</scope>
    <source>
        <strain evidence="1">MA461A</strain>
    </source>
</reference>